<name>A0AAV9UC50_9PEZI</name>
<organism evidence="3 4">
    <name type="scientific">Orbilia brochopaga</name>
    <dbReference type="NCBI Taxonomy" id="3140254"/>
    <lineage>
        <taxon>Eukaryota</taxon>
        <taxon>Fungi</taxon>
        <taxon>Dikarya</taxon>
        <taxon>Ascomycota</taxon>
        <taxon>Pezizomycotina</taxon>
        <taxon>Orbiliomycetes</taxon>
        <taxon>Orbiliales</taxon>
        <taxon>Orbiliaceae</taxon>
        <taxon>Orbilia</taxon>
    </lineage>
</organism>
<keyword evidence="4" id="KW-1185">Reference proteome</keyword>
<dbReference type="PRINTS" id="PR01217">
    <property type="entry name" value="PRICHEXTENSN"/>
</dbReference>
<sequence length="671" mass="71529">MTQQQLAGPLRPKPLARPEALPPAAASVAAAGGTAPAPSTYPKFSPSPPGPAAPSPPTNTYTPSALKGIAASALQQPESPVSQDITPPPPPPLTTTSPSTRTAVPPPPPPPPKTANPSPPPLKLTTNIPMATSGFSGTPASRPSAESASSGVAAQRQPRSATGGKRPSMRQLAADRPTMNEGQRDQQMRDIIHEQFGLEILIKHKELQDIEAELMKAEACLEQIRKCSVDEAMEKDGLLDDPNNVAFMYKPSEASMNGPYGNWLAEERVSNRVPYHDVLAQDQSRNFVLGRRGMAAQEVTTPASAASKRPQREAAAAAALSQKRPSICLHRQHDGSLVKLTCIDCKRSQFGSMQGFINHCRLAHQRDFQTHDHAAAACGTPFDPTGYDGQLPPPRSSRAASKYANTPTAPKNGGRNTSNQKVTPKPNVKKSSTGVAEGGNNNNSNLQTGPPTPPFNPEELSIPKTIQTSHLKEYLSKKQVAVENLDSMVEEAVNRVGMVDESDGDEDEAEEEIAKDAGFTENPVDKSPAPAPAAAPQQDKSPETTDVEMMDTPPVERTIEVKGDRIISVTPRSLTVDTAAVDSIHEGNEDMAEVSESSNSRMTTSQNNQEADREPSSRPSSRRSNTAARQSPRTPVAPTPARMGTRAHPSPDAETPSTRHSARLADSGKRA</sequence>
<feature type="compositionally biased region" description="Low complexity" evidence="1">
    <location>
        <begin position="17"/>
        <end position="42"/>
    </location>
</feature>
<feature type="compositionally biased region" description="Pro residues" evidence="1">
    <location>
        <begin position="104"/>
        <end position="122"/>
    </location>
</feature>
<feature type="compositionally biased region" description="Polar residues" evidence="1">
    <location>
        <begin position="73"/>
        <end position="85"/>
    </location>
</feature>
<accession>A0AAV9UC50</accession>
<feature type="domain" description="AHC1-like C2H2 zinc-finger" evidence="2">
    <location>
        <begin position="328"/>
        <end position="372"/>
    </location>
</feature>
<gene>
    <name evidence="3" type="ORF">TWF696_009834</name>
</gene>
<evidence type="ECO:0000313" key="3">
    <source>
        <dbReference type="EMBL" id="KAK6339038.1"/>
    </source>
</evidence>
<feature type="compositionally biased region" description="Pro residues" evidence="1">
    <location>
        <begin position="45"/>
        <end position="57"/>
    </location>
</feature>
<dbReference type="Proteomes" id="UP001375240">
    <property type="component" value="Unassembled WGS sequence"/>
</dbReference>
<protein>
    <recommendedName>
        <fullName evidence="2">AHC1-like C2H2 zinc-finger domain-containing protein</fullName>
    </recommendedName>
</protein>
<dbReference type="Pfam" id="PF25909">
    <property type="entry name" value="zf-C2H2_AHC1"/>
    <property type="match status" value="1"/>
</dbReference>
<feature type="compositionally biased region" description="Polar residues" evidence="1">
    <location>
        <begin position="429"/>
        <end position="449"/>
    </location>
</feature>
<evidence type="ECO:0000259" key="2">
    <source>
        <dbReference type="Pfam" id="PF25909"/>
    </source>
</evidence>
<comment type="caution">
    <text evidence="3">The sequence shown here is derived from an EMBL/GenBank/DDBJ whole genome shotgun (WGS) entry which is preliminary data.</text>
</comment>
<evidence type="ECO:0000313" key="4">
    <source>
        <dbReference type="Proteomes" id="UP001375240"/>
    </source>
</evidence>
<feature type="region of interest" description="Disordered" evidence="1">
    <location>
        <begin position="299"/>
        <end position="323"/>
    </location>
</feature>
<feature type="region of interest" description="Disordered" evidence="1">
    <location>
        <begin position="498"/>
        <end position="671"/>
    </location>
</feature>
<feature type="region of interest" description="Disordered" evidence="1">
    <location>
        <begin position="384"/>
        <end position="460"/>
    </location>
</feature>
<feature type="compositionally biased region" description="Polar residues" evidence="1">
    <location>
        <begin position="403"/>
        <end position="422"/>
    </location>
</feature>
<feature type="compositionally biased region" description="Low complexity" evidence="1">
    <location>
        <begin position="139"/>
        <end position="150"/>
    </location>
</feature>
<feature type="compositionally biased region" description="Low complexity" evidence="1">
    <location>
        <begin position="525"/>
        <end position="539"/>
    </location>
</feature>
<feature type="region of interest" description="Disordered" evidence="1">
    <location>
        <begin position="1"/>
        <end position="185"/>
    </location>
</feature>
<dbReference type="EMBL" id="JAVHNQ010000009">
    <property type="protein sequence ID" value="KAK6339038.1"/>
    <property type="molecule type" value="Genomic_DNA"/>
</dbReference>
<dbReference type="InterPro" id="IPR058706">
    <property type="entry name" value="zf-C2H2_AHC1-like"/>
</dbReference>
<evidence type="ECO:0000256" key="1">
    <source>
        <dbReference type="SAM" id="MobiDB-lite"/>
    </source>
</evidence>
<feature type="compositionally biased region" description="Low complexity" evidence="1">
    <location>
        <begin position="94"/>
        <end position="103"/>
    </location>
</feature>
<feature type="compositionally biased region" description="Acidic residues" evidence="1">
    <location>
        <begin position="500"/>
        <end position="513"/>
    </location>
</feature>
<reference evidence="3 4" key="1">
    <citation type="submission" date="2019-10" db="EMBL/GenBank/DDBJ databases">
        <authorList>
            <person name="Palmer J.M."/>
        </authorList>
    </citation>
    <scope>NUCLEOTIDE SEQUENCE [LARGE SCALE GENOMIC DNA]</scope>
    <source>
        <strain evidence="3 4">TWF696</strain>
    </source>
</reference>
<dbReference type="AlphaFoldDB" id="A0AAV9UC50"/>
<feature type="compositionally biased region" description="Polar residues" evidence="1">
    <location>
        <begin position="595"/>
        <end position="609"/>
    </location>
</feature>
<proteinExistence type="predicted"/>
<feature type="compositionally biased region" description="Polar residues" evidence="1">
    <location>
        <begin position="124"/>
        <end position="138"/>
    </location>
</feature>